<evidence type="ECO:0000256" key="10">
    <source>
        <dbReference type="ARBA" id="ARBA00079095"/>
    </source>
</evidence>
<evidence type="ECO:0000256" key="7">
    <source>
        <dbReference type="ARBA" id="ARBA00065088"/>
    </source>
</evidence>
<evidence type="ECO:0000256" key="3">
    <source>
        <dbReference type="ARBA" id="ARBA00023163"/>
    </source>
</evidence>
<comment type="function">
    <text evidence="5">Involved in RNA polymerase III-mediated transcription. Integral, tightly associated component of the DNA-binding TFIIIC2 subcomplex that directly binds tRNA and virus-associated RNA promoters.</text>
</comment>
<evidence type="ECO:0000313" key="13">
    <source>
        <dbReference type="Proteomes" id="UP000504612"/>
    </source>
</evidence>
<dbReference type="Proteomes" id="UP000504612">
    <property type="component" value="Unplaced"/>
</dbReference>
<dbReference type="RefSeq" id="XP_026522464.1">
    <property type="nucleotide sequence ID" value="XM_026666679.1"/>
</dbReference>
<feature type="domain" description="Transcription factor TFIIIC triple barrel" evidence="12">
    <location>
        <begin position="30"/>
        <end position="123"/>
    </location>
</feature>
<name>A0A6J1U3M5_9SAUR</name>
<evidence type="ECO:0000256" key="11">
    <source>
        <dbReference type="SAM" id="MobiDB-lite"/>
    </source>
</evidence>
<dbReference type="InterPro" id="IPR019481">
    <property type="entry name" value="TFIIIC_triple_barrel"/>
</dbReference>
<keyword evidence="2" id="KW-0238">DNA-binding</keyword>
<dbReference type="GO" id="GO:0006383">
    <property type="term" value="P:transcription by RNA polymerase III"/>
    <property type="evidence" value="ECO:0007669"/>
    <property type="project" value="InterPro"/>
</dbReference>
<evidence type="ECO:0000256" key="5">
    <source>
        <dbReference type="ARBA" id="ARBA00057927"/>
    </source>
</evidence>
<dbReference type="FunFam" id="2.60.40.4370:FF:000001">
    <property type="entry name" value="general transcription factor 3C polypeptide 6"/>
    <property type="match status" value="1"/>
</dbReference>
<feature type="region of interest" description="Disordered" evidence="11">
    <location>
        <begin position="168"/>
        <end position="234"/>
    </location>
</feature>
<accession>A0A6J1U3M5</accession>
<sequence length="234" mass="26109">MAAGAWSREAGGGPGSMEAAAAADGTQQEEEVEEQLVVVELSGIIDSDFLEKCDNKCKILGIDTERPILQIDRYIFAGEYEDTLGTCVVFEENHDHVDVEGNQKLQLKYKCHTMKKLNMTRTLLIEKKEGEENIGGGIEWLDLKDKDFSYSRPNMICNFLYEKDDETAESQEKLAEESEEEASDKGNVDWNMEPGIPPDIAKDDAEPLLDTPDPIIENPSIENSQNIASEEPPH</sequence>
<keyword evidence="3" id="KW-0804">Transcription</keyword>
<reference evidence="14" key="1">
    <citation type="submission" date="2025-08" db="UniProtKB">
        <authorList>
            <consortium name="RefSeq"/>
        </authorList>
    </citation>
    <scope>IDENTIFICATION</scope>
</reference>
<dbReference type="GeneID" id="113411552"/>
<keyword evidence="13" id="KW-1185">Reference proteome</keyword>
<comment type="subcellular location">
    <subcellularLocation>
        <location evidence="1">Nucleus</location>
    </subcellularLocation>
</comment>
<dbReference type="PANTHER" id="PTHR21860">
    <property type="entry name" value="TRANSCRIPTION INITIATION FACTOR IIIC TFIIIC , POLYPEPTIDE 6-RELATED"/>
    <property type="match status" value="1"/>
</dbReference>
<comment type="subunit">
    <text evidence="7">Part of the TFIIIC subcomplex TFIIIC2, consisting of six subunits, GTF3C1, GTF3C2, GTF3C3, GTF3C4, GTF3C5 and GTF3C6. Interacts with GTF3C4 and GTF3C5.</text>
</comment>
<dbReference type="GO" id="GO:0003677">
    <property type="term" value="F:DNA binding"/>
    <property type="evidence" value="ECO:0007669"/>
    <property type="project" value="UniProtKB-KW"/>
</dbReference>
<dbReference type="KEGG" id="nss:113411552"/>
<keyword evidence="4" id="KW-0539">Nucleus</keyword>
<dbReference type="InterPro" id="IPR042771">
    <property type="entry name" value="GTF3C6-like"/>
</dbReference>
<dbReference type="Gene3D" id="2.60.40.4370">
    <property type="match status" value="1"/>
</dbReference>
<dbReference type="PANTHER" id="PTHR21860:SF2">
    <property type="entry name" value="GENERAL TRANSCRIPTION FACTOR 3C POLYPEPTIDE 6"/>
    <property type="match status" value="1"/>
</dbReference>
<feature type="region of interest" description="Disordered" evidence="11">
    <location>
        <begin position="1"/>
        <end position="29"/>
    </location>
</feature>
<evidence type="ECO:0000256" key="8">
    <source>
        <dbReference type="ARBA" id="ARBA00069552"/>
    </source>
</evidence>
<evidence type="ECO:0000256" key="1">
    <source>
        <dbReference type="ARBA" id="ARBA00004123"/>
    </source>
</evidence>
<dbReference type="CTD" id="112495"/>
<organism evidence="13 14">
    <name type="scientific">Notechis scutatus</name>
    <name type="common">mainland tiger snake</name>
    <dbReference type="NCBI Taxonomy" id="8663"/>
    <lineage>
        <taxon>Eukaryota</taxon>
        <taxon>Metazoa</taxon>
        <taxon>Chordata</taxon>
        <taxon>Craniata</taxon>
        <taxon>Vertebrata</taxon>
        <taxon>Euteleostomi</taxon>
        <taxon>Lepidosauria</taxon>
        <taxon>Squamata</taxon>
        <taxon>Bifurcata</taxon>
        <taxon>Unidentata</taxon>
        <taxon>Episquamata</taxon>
        <taxon>Toxicofera</taxon>
        <taxon>Serpentes</taxon>
        <taxon>Colubroidea</taxon>
        <taxon>Elapidae</taxon>
        <taxon>Hydrophiinae</taxon>
        <taxon>Notechis</taxon>
    </lineage>
</organism>
<proteinExistence type="inferred from homology"/>
<evidence type="ECO:0000313" key="14">
    <source>
        <dbReference type="RefSeq" id="XP_026522464.1"/>
    </source>
</evidence>
<evidence type="ECO:0000259" key="12">
    <source>
        <dbReference type="Pfam" id="PF10419"/>
    </source>
</evidence>
<dbReference type="GO" id="GO:0005634">
    <property type="term" value="C:nucleus"/>
    <property type="evidence" value="ECO:0007669"/>
    <property type="project" value="UniProtKB-SubCell"/>
</dbReference>
<evidence type="ECO:0000256" key="4">
    <source>
        <dbReference type="ARBA" id="ARBA00023242"/>
    </source>
</evidence>
<protein>
    <recommendedName>
        <fullName evidence="8">General transcription factor 3C polypeptide 6</fullName>
    </recommendedName>
    <alternativeName>
        <fullName evidence="10">Transcription factor IIIC 35 kDa subunit</fullName>
    </alternativeName>
    <alternativeName>
        <fullName evidence="9">Transcription factor IIIC subunit 6</fullName>
    </alternativeName>
</protein>
<comment type="similarity">
    <text evidence="6">Belongs to the TFIIIC subunit 6 family.</text>
</comment>
<evidence type="ECO:0000256" key="2">
    <source>
        <dbReference type="ARBA" id="ARBA00023125"/>
    </source>
</evidence>
<dbReference type="AlphaFoldDB" id="A0A6J1U3M5"/>
<evidence type="ECO:0000256" key="9">
    <source>
        <dbReference type="ARBA" id="ARBA00078626"/>
    </source>
</evidence>
<gene>
    <name evidence="14" type="primary">GTF3C6</name>
</gene>
<dbReference type="Pfam" id="PF10419">
    <property type="entry name" value="TFIIIC_sub6"/>
    <property type="match status" value="1"/>
</dbReference>
<evidence type="ECO:0000256" key="6">
    <source>
        <dbReference type="ARBA" id="ARBA00061245"/>
    </source>
</evidence>
<dbReference type="GO" id="GO:0000127">
    <property type="term" value="C:transcription factor TFIIIC complex"/>
    <property type="evidence" value="ECO:0007669"/>
    <property type="project" value="TreeGrafter"/>
</dbReference>